<keyword evidence="2" id="KW-1185">Reference proteome</keyword>
<dbReference type="Proteomes" id="UP001153331">
    <property type="component" value="Unassembled WGS sequence"/>
</dbReference>
<sequence>MIQNFASSVAKERVSESWVTRFINNYSINLISQYSTGMDADRHNADSYAKYELYFNLLQRKIAEYKVDAEHTYNMDEKGFMIGVTIRTKHVFSRQMWEKGEVKTSLQDGNRAWITLLACVCGDGSALPPGLLYESANSTIQSSWVEEIQPEVHSVFVSSSPTGWTNNDIGLAWL</sequence>
<dbReference type="EMBL" id="JAPHNI010000831">
    <property type="protein sequence ID" value="KAJ8107945.1"/>
    <property type="molecule type" value="Genomic_DNA"/>
</dbReference>
<evidence type="ECO:0000313" key="2">
    <source>
        <dbReference type="Proteomes" id="UP001153331"/>
    </source>
</evidence>
<comment type="caution">
    <text evidence="1">The sequence shown here is derived from an EMBL/GenBank/DDBJ whole genome shotgun (WGS) entry which is preliminary data.</text>
</comment>
<accession>A0ACC2HYJ1</accession>
<reference evidence="1" key="1">
    <citation type="submission" date="2022-11" db="EMBL/GenBank/DDBJ databases">
        <title>Genome Sequence of Boeremia exigua.</title>
        <authorList>
            <person name="Buettner E."/>
        </authorList>
    </citation>
    <scope>NUCLEOTIDE SEQUENCE</scope>
    <source>
        <strain evidence="1">CU02</strain>
    </source>
</reference>
<evidence type="ECO:0000313" key="1">
    <source>
        <dbReference type="EMBL" id="KAJ8107945.1"/>
    </source>
</evidence>
<organism evidence="1 2">
    <name type="scientific">Boeremia exigua</name>
    <dbReference type="NCBI Taxonomy" id="749465"/>
    <lineage>
        <taxon>Eukaryota</taxon>
        <taxon>Fungi</taxon>
        <taxon>Dikarya</taxon>
        <taxon>Ascomycota</taxon>
        <taxon>Pezizomycotina</taxon>
        <taxon>Dothideomycetes</taxon>
        <taxon>Pleosporomycetidae</taxon>
        <taxon>Pleosporales</taxon>
        <taxon>Pleosporineae</taxon>
        <taxon>Didymellaceae</taxon>
        <taxon>Boeremia</taxon>
    </lineage>
</organism>
<protein>
    <submittedName>
        <fullName evidence="1">Uncharacterized protein</fullName>
    </submittedName>
</protein>
<name>A0ACC2HYJ1_9PLEO</name>
<gene>
    <name evidence="1" type="ORF">OPT61_g8513</name>
</gene>
<proteinExistence type="predicted"/>